<sequence length="60" mass="7130">MKKRCFNYIDGYDTGGNPIKKRQCYCNATACDETDFDYESQEEIIKLIEEETYKRLYNNG</sequence>
<organism evidence="1">
    <name type="scientific">viral metagenome</name>
    <dbReference type="NCBI Taxonomy" id="1070528"/>
    <lineage>
        <taxon>unclassified sequences</taxon>
        <taxon>metagenomes</taxon>
        <taxon>organismal metagenomes</taxon>
    </lineage>
</organism>
<reference evidence="1" key="1">
    <citation type="submission" date="2020-03" db="EMBL/GenBank/DDBJ databases">
        <title>The deep terrestrial virosphere.</title>
        <authorList>
            <person name="Holmfeldt K."/>
            <person name="Nilsson E."/>
            <person name="Simone D."/>
            <person name="Lopez-Fernandez M."/>
            <person name="Wu X."/>
            <person name="de Brujin I."/>
            <person name="Lundin D."/>
            <person name="Andersson A."/>
            <person name="Bertilsson S."/>
            <person name="Dopson M."/>
        </authorList>
    </citation>
    <scope>NUCLEOTIDE SEQUENCE</scope>
    <source>
        <strain evidence="1">TM448A06871</strain>
        <strain evidence="2">TM448B08059</strain>
    </source>
</reference>
<name>A0A6H2A5X2_9ZZZZ</name>
<evidence type="ECO:0000313" key="1">
    <source>
        <dbReference type="EMBL" id="QJA55099.1"/>
    </source>
</evidence>
<protein>
    <submittedName>
        <fullName evidence="1">Uncharacterized protein</fullName>
    </submittedName>
</protein>
<proteinExistence type="predicted"/>
<accession>A0A6H2A5X2</accession>
<evidence type="ECO:0000313" key="2">
    <source>
        <dbReference type="EMBL" id="QJI04414.1"/>
    </source>
</evidence>
<dbReference type="EMBL" id="MT145177">
    <property type="protein sequence ID" value="QJI04414.1"/>
    <property type="molecule type" value="Genomic_DNA"/>
</dbReference>
<dbReference type="AlphaFoldDB" id="A0A6H2A5X2"/>
<gene>
    <name evidence="1" type="ORF">TM448A06871_0006</name>
    <name evidence="2" type="ORF">TM448B08059_0008</name>
</gene>
<dbReference type="EMBL" id="MT144567">
    <property type="protein sequence ID" value="QJA55099.1"/>
    <property type="molecule type" value="Genomic_DNA"/>
</dbReference>